<sequence>MNKKKYYASHRQMLPLAIFTGIFACPFWFATLLLIIELFEFKYGVKSLYLILVIALLASFSYLLSRKAVSLFRNQSPILVLTQDKIRTLEFKGRSVIKKEVLLRDIAQVELKKTFLDRHYYLHLIMKDQSIQKLNLSSGLMHNDDIVELKLALDHYISPRAKQL</sequence>
<gene>
    <name evidence="2" type="ORF">GAK29_02724</name>
</gene>
<keyword evidence="1" id="KW-0812">Transmembrane</keyword>
<keyword evidence="1" id="KW-0472">Membrane</keyword>
<name>A0A833PED7_ACIBZ</name>
<reference evidence="3" key="1">
    <citation type="journal article" date="2020" name="MBio">
        <title>Horizontal gene transfer to a defensive symbiont with a reduced genome amongst a multipartite beetle microbiome.</title>
        <authorList>
            <person name="Waterworth S.C."/>
            <person name="Florez L.V."/>
            <person name="Rees E.R."/>
            <person name="Hertweck C."/>
            <person name="Kaltenpoth M."/>
            <person name="Kwan J.C."/>
        </authorList>
    </citation>
    <scope>NUCLEOTIDE SEQUENCE [LARGE SCALE GENOMIC DNA]</scope>
</reference>
<evidence type="ECO:0008006" key="4">
    <source>
        <dbReference type="Google" id="ProtNLM"/>
    </source>
</evidence>
<feature type="transmembrane region" description="Helical" evidence="1">
    <location>
        <begin position="12"/>
        <end position="36"/>
    </location>
</feature>
<organism evidence="2 3">
    <name type="scientific">Acinetobacter bereziniae</name>
    <name type="common">Acinetobacter genomosp. 10</name>
    <dbReference type="NCBI Taxonomy" id="106648"/>
    <lineage>
        <taxon>Bacteria</taxon>
        <taxon>Pseudomonadati</taxon>
        <taxon>Pseudomonadota</taxon>
        <taxon>Gammaproteobacteria</taxon>
        <taxon>Moraxellales</taxon>
        <taxon>Moraxellaceae</taxon>
        <taxon>Acinetobacter</taxon>
    </lineage>
</organism>
<dbReference type="PROSITE" id="PS51257">
    <property type="entry name" value="PROKAR_LIPOPROTEIN"/>
    <property type="match status" value="1"/>
</dbReference>
<keyword evidence="1" id="KW-1133">Transmembrane helix</keyword>
<comment type="caution">
    <text evidence="2">The sequence shown here is derived from an EMBL/GenBank/DDBJ whole genome shotgun (WGS) entry which is preliminary data.</text>
</comment>
<accession>A0A833PED7</accession>
<evidence type="ECO:0000313" key="2">
    <source>
        <dbReference type="EMBL" id="KAF1024213.1"/>
    </source>
</evidence>
<dbReference type="AlphaFoldDB" id="A0A833PED7"/>
<evidence type="ECO:0000313" key="3">
    <source>
        <dbReference type="Proteomes" id="UP000490535"/>
    </source>
</evidence>
<feature type="transmembrane region" description="Helical" evidence="1">
    <location>
        <begin position="48"/>
        <end position="65"/>
    </location>
</feature>
<dbReference type="EMBL" id="WNDP01000068">
    <property type="protein sequence ID" value="KAF1024213.1"/>
    <property type="molecule type" value="Genomic_DNA"/>
</dbReference>
<proteinExistence type="predicted"/>
<protein>
    <recommendedName>
        <fullName evidence="4">DUF304 domain-containing protein</fullName>
    </recommendedName>
</protein>
<dbReference type="Proteomes" id="UP000490535">
    <property type="component" value="Unassembled WGS sequence"/>
</dbReference>
<evidence type="ECO:0000256" key="1">
    <source>
        <dbReference type="SAM" id="Phobius"/>
    </source>
</evidence>